<gene>
    <name evidence="2" type="ORF">THAOC_19925</name>
</gene>
<dbReference type="AlphaFoldDB" id="K0S4P2"/>
<sequence>DDGGGDGAEDGVLAPIPLRGRLRLLVGLRPVHARGALRDLSPAVQVRGGVLRGPLPPGRCGGRRPVRPDGLDGGGDRGFDGGGDRGFDDFDVNCKDELLVP</sequence>
<feature type="compositionally biased region" description="Basic and acidic residues" evidence="1">
    <location>
        <begin position="66"/>
        <end position="86"/>
    </location>
</feature>
<keyword evidence="3" id="KW-1185">Reference proteome</keyword>
<organism evidence="2 3">
    <name type="scientific">Thalassiosira oceanica</name>
    <name type="common">Marine diatom</name>
    <dbReference type="NCBI Taxonomy" id="159749"/>
    <lineage>
        <taxon>Eukaryota</taxon>
        <taxon>Sar</taxon>
        <taxon>Stramenopiles</taxon>
        <taxon>Ochrophyta</taxon>
        <taxon>Bacillariophyta</taxon>
        <taxon>Coscinodiscophyceae</taxon>
        <taxon>Thalassiosirophycidae</taxon>
        <taxon>Thalassiosirales</taxon>
        <taxon>Thalassiosiraceae</taxon>
        <taxon>Thalassiosira</taxon>
    </lineage>
</organism>
<comment type="caution">
    <text evidence="2">The sequence shown here is derived from an EMBL/GenBank/DDBJ whole genome shotgun (WGS) entry which is preliminary data.</text>
</comment>
<proteinExistence type="predicted"/>
<name>K0S4P2_THAOC</name>
<accession>K0S4P2</accession>
<evidence type="ECO:0000256" key="1">
    <source>
        <dbReference type="SAM" id="MobiDB-lite"/>
    </source>
</evidence>
<feature type="region of interest" description="Disordered" evidence="1">
    <location>
        <begin position="48"/>
        <end position="86"/>
    </location>
</feature>
<dbReference type="EMBL" id="AGNL01022262">
    <property type="protein sequence ID" value="EJK59809.1"/>
    <property type="molecule type" value="Genomic_DNA"/>
</dbReference>
<evidence type="ECO:0000313" key="3">
    <source>
        <dbReference type="Proteomes" id="UP000266841"/>
    </source>
</evidence>
<feature type="non-terminal residue" evidence="2">
    <location>
        <position position="1"/>
    </location>
</feature>
<protein>
    <submittedName>
        <fullName evidence="2">Uncharacterized protein</fullName>
    </submittedName>
</protein>
<evidence type="ECO:0000313" key="2">
    <source>
        <dbReference type="EMBL" id="EJK59809.1"/>
    </source>
</evidence>
<reference evidence="2 3" key="1">
    <citation type="journal article" date="2012" name="Genome Biol.">
        <title>Genome and low-iron response of an oceanic diatom adapted to chronic iron limitation.</title>
        <authorList>
            <person name="Lommer M."/>
            <person name="Specht M."/>
            <person name="Roy A.S."/>
            <person name="Kraemer L."/>
            <person name="Andreson R."/>
            <person name="Gutowska M.A."/>
            <person name="Wolf J."/>
            <person name="Bergner S.V."/>
            <person name="Schilhabel M.B."/>
            <person name="Klostermeier U.C."/>
            <person name="Beiko R.G."/>
            <person name="Rosenstiel P."/>
            <person name="Hippler M."/>
            <person name="Laroche J."/>
        </authorList>
    </citation>
    <scope>NUCLEOTIDE SEQUENCE [LARGE SCALE GENOMIC DNA]</scope>
    <source>
        <strain evidence="2 3">CCMP1005</strain>
    </source>
</reference>
<dbReference type="Proteomes" id="UP000266841">
    <property type="component" value="Unassembled WGS sequence"/>
</dbReference>